<accession>A0A0P1ALB8</accession>
<dbReference type="Proteomes" id="UP000054928">
    <property type="component" value="Unassembled WGS sequence"/>
</dbReference>
<dbReference type="RefSeq" id="XP_036263190.1">
    <property type="nucleotide sequence ID" value="XM_036407493.1"/>
</dbReference>
<proteinExistence type="predicted"/>
<dbReference type="GeneID" id="59052597"/>
<name>A0A0P1ALB8_PLAHL</name>
<reference evidence="2" key="1">
    <citation type="submission" date="2014-09" db="EMBL/GenBank/DDBJ databases">
        <authorList>
            <person name="Sharma Rahul"/>
            <person name="Thines Marco"/>
        </authorList>
    </citation>
    <scope>NUCLEOTIDE SEQUENCE [LARGE SCALE GENOMIC DNA]</scope>
</reference>
<dbReference type="AlphaFoldDB" id="A0A0P1ALB8"/>
<evidence type="ECO:0000313" key="1">
    <source>
        <dbReference type="EMBL" id="CEG41781.1"/>
    </source>
</evidence>
<organism evidence="1 2">
    <name type="scientific">Plasmopara halstedii</name>
    <name type="common">Downy mildew of sunflower</name>
    <dbReference type="NCBI Taxonomy" id="4781"/>
    <lineage>
        <taxon>Eukaryota</taxon>
        <taxon>Sar</taxon>
        <taxon>Stramenopiles</taxon>
        <taxon>Oomycota</taxon>
        <taxon>Peronosporomycetes</taxon>
        <taxon>Peronosporales</taxon>
        <taxon>Peronosporaceae</taxon>
        <taxon>Plasmopara</taxon>
    </lineage>
</organism>
<evidence type="ECO:0000313" key="2">
    <source>
        <dbReference type="Proteomes" id="UP000054928"/>
    </source>
</evidence>
<dbReference type="EMBL" id="CCYD01000610">
    <property type="protein sequence ID" value="CEG41781.1"/>
    <property type="molecule type" value="Genomic_DNA"/>
</dbReference>
<sequence length="88" mass="9895">MDGMTAAAHFGRRVLTARSTSDARCLQSICTIAVHRACLADYKKLTQGVRLLEEFYVKLARCAIKGNLKTSRHLILEAKMFDHRACLQ</sequence>
<protein>
    <submittedName>
        <fullName evidence="1">Uncharacterized protein</fullName>
    </submittedName>
</protein>
<keyword evidence="2" id="KW-1185">Reference proteome</keyword>